<evidence type="ECO:0000259" key="1">
    <source>
        <dbReference type="Pfam" id="PF20335"/>
    </source>
</evidence>
<dbReference type="EMBL" id="CACRYJ010000025">
    <property type="protein sequence ID" value="VZO36623.1"/>
    <property type="molecule type" value="Genomic_DNA"/>
</dbReference>
<comment type="caution">
    <text evidence="2">The sequence shown here is derived from an EMBL/GenBank/DDBJ whole genome shotgun (WGS) entry which is preliminary data.</text>
</comment>
<accession>A0A7M4DI59</accession>
<proteinExistence type="predicted"/>
<organism evidence="2 3">
    <name type="scientific">Occultella aeris</name>
    <dbReference type="NCBI Taxonomy" id="2761496"/>
    <lineage>
        <taxon>Bacteria</taxon>
        <taxon>Bacillati</taxon>
        <taxon>Actinomycetota</taxon>
        <taxon>Actinomycetes</taxon>
        <taxon>Micrococcales</taxon>
        <taxon>Ruaniaceae</taxon>
        <taxon>Occultella</taxon>
    </lineage>
</organism>
<dbReference type="AlphaFoldDB" id="A0A7M4DI59"/>
<feature type="domain" description="DUF6630" evidence="1">
    <location>
        <begin position="28"/>
        <end position="162"/>
    </location>
</feature>
<evidence type="ECO:0000313" key="3">
    <source>
        <dbReference type="Proteomes" id="UP000419743"/>
    </source>
</evidence>
<reference evidence="2 3" key="1">
    <citation type="submission" date="2019-11" db="EMBL/GenBank/DDBJ databases">
        <authorList>
            <person name="Criscuolo A."/>
        </authorList>
    </citation>
    <scope>NUCLEOTIDE SEQUENCE [LARGE SCALE GENOMIC DNA]</scope>
    <source>
        <strain evidence="2">CIP111667</strain>
    </source>
</reference>
<evidence type="ECO:0000313" key="2">
    <source>
        <dbReference type="EMBL" id="VZO36623.1"/>
    </source>
</evidence>
<dbReference type="Pfam" id="PF20335">
    <property type="entry name" value="DUF6630"/>
    <property type="match status" value="1"/>
</dbReference>
<dbReference type="RefSeq" id="WP_156740623.1">
    <property type="nucleotide sequence ID" value="NZ_CACRYJ010000025.1"/>
</dbReference>
<protein>
    <recommendedName>
        <fullName evidence="1">DUF6630 domain-containing protein</fullName>
    </recommendedName>
</protein>
<dbReference type="InterPro" id="IPR046582">
    <property type="entry name" value="DUF6630"/>
</dbReference>
<dbReference type="Proteomes" id="UP000419743">
    <property type="component" value="Unassembled WGS sequence"/>
</dbReference>
<keyword evidence="3" id="KW-1185">Reference proteome</keyword>
<name>A0A7M4DI59_9MICO</name>
<gene>
    <name evidence="2" type="ORF">HALOF300_01810</name>
</gene>
<sequence>MADIDTLAAVALNEQGRRVLAEASAHLAQVGPEQFGERYPDLADDFSDDAPSPIMLLLGVGQAPYPVTIGWCDWSGEDDPGQVRYFVDTACRHLGLTPPAWDAGTEDRVITELGADIKAGRYVPALLSDIDSQLRAAGLRLLMIDTDSDTYQFVPVTAAAFGTLDGTDGDGYTLGGVASLGAAAILPPTPQRAAGPAAAPEPPPVKAAPAVAWAAPEARRPGLYARHLGAEYEFVPAPHGRGTLRAYGPPPGPQWRPDGWSWVLEVATGDVQLFLID</sequence>